<dbReference type="InterPro" id="IPR036102">
    <property type="entry name" value="OsmC/Ohrsf"/>
</dbReference>
<name>A0A644VZV0_9ZZZZ</name>
<dbReference type="InterPro" id="IPR003718">
    <property type="entry name" value="OsmC/Ohr_fam"/>
</dbReference>
<dbReference type="InterPro" id="IPR029058">
    <property type="entry name" value="AB_hydrolase_fold"/>
</dbReference>
<comment type="caution">
    <text evidence="2">The sequence shown here is derived from an EMBL/GenBank/DDBJ whole genome shotgun (WGS) entry which is preliminary data.</text>
</comment>
<dbReference type="PANTHER" id="PTHR39624">
    <property type="entry name" value="PROTEIN INVOLVED IN RIMO-MEDIATED BETA-METHYLTHIOLATION OF RIBOSOMAL PROTEIN S12 YCAO"/>
    <property type="match status" value="1"/>
</dbReference>
<dbReference type="InterPro" id="IPR015946">
    <property type="entry name" value="KH_dom-like_a/b"/>
</dbReference>
<dbReference type="Gene3D" id="3.40.50.1820">
    <property type="entry name" value="alpha/beta hydrolase"/>
    <property type="match status" value="1"/>
</dbReference>
<dbReference type="Pfam" id="PF02566">
    <property type="entry name" value="OsmC"/>
    <property type="match status" value="1"/>
</dbReference>
<accession>A0A644VZV0</accession>
<evidence type="ECO:0000313" key="2">
    <source>
        <dbReference type="EMBL" id="MPL96989.1"/>
    </source>
</evidence>
<dbReference type="EMBL" id="VSSQ01000535">
    <property type="protein sequence ID" value="MPL96989.1"/>
    <property type="molecule type" value="Genomic_DNA"/>
</dbReference>
<sequence length="455" mass="47100">MARSGRRHLDPAQLRTGARLLVGRCAASCALAGAGTLPHLDPQNLRKETPMPSESLTFPGQDGTPLAARLELPAGPVLATALFAHCFACGGDIAAAQRISARLAAAGIAVLRFDFTGIGGEGGDFSTRSFTANIGDLTAAARFLAARDMAPGLLIGHSLGGTAALLAASEMPSVTAVATIGASFAPASLARHFGESIAEIAAEGGAEVSIGSARLRIGRDFVQSLAGLSVGPAVAALHRALLVLHAPRDMVVGIENATRIFLAAKHPKSFVTLDDADHMISDPAEADYAAGVIAAWAAHYLDLSEPAAEGVPEGVVRVSEADPAGFAQDITAGPRHHLIADEPVAQGGTDRGLSPYGLLSSALGACTSMTIRMYARRKNWPLDHVRVEVSHRKLHAEDAAAVEAAGGRIDVFSREITLAGPLDAEQRARLLEIADRCPVHRTLSHGATVETRLAG</sequence>
<dbReference type="PANTHER" id="PTHR39624:SF2">
    <property type="entry name" value="OSMC-LIKE PROTEIN"/>
    <property type="match status" value="1"/>
</dbReference>
<protein>
    <recommendedName>
        <fullName evidence="1">Serine aminopeptidase S33 domain-containing protein</fullName>
    </recommendedName>
</protein>
<dbReference type="SUPFAM" id="SSF53474">
    <property type="entry name" value="alpha/beta-Hydrolases"/>
    <property type="match status" value="1"/>
</dbReference>
<dbReference type="SUPFAM" id="SSF82784">
    <property type="entry name" value="OsmC-like"/>
    <property type="match status" value="1"/>
</dbReference>
<evidence type="ECO:0000259" key="1">
    <source>
        <dbReference type="Pfam" id="PF12146"/>
    </source>
</evidence>
<dbReference type="Gene3D" id="3.30.300.20">
    <property type="match status" value="1"/>
</dbReference>
<dbReference type="Pfam" id="PF12146">
    <property type="entry name" value="Hydrolase_4"/>
    <property type="match status" value="1"/>
</dbReference>
<feature type="domain" description="Serine aminopeptidase S33" evidence="1">
    <location>
        <begin position="95"/>
        <end position="200"/>
    </location>
</feature>
<proteinExistence type="predicted"/>
<gene>
    <name evidence="2" type="ORF">SDC9_43176</name>
</gene>
<organism evidence="2">
    <name type="scientific">bioreactor metagenome</name>
    <dbReference type="NCBI Taxonomy" id="1076179"/>
    <lineage>
        <taxon>unclassified sequences</taxon>
        <taxon>metagenomes</taxon>
        <taxon>ecological metagenomes</taxon>
    </lineage>
</organism>
<dbReference type="AlphaFoldDB" id="A0A644VZV0"/>
<reference evidence="2" key="1">
    <citation type="submission" date="2019-08" db="EMBL/GenBank/DDBJ databases">
        <authorList>
            <person name="Kucharzyk K."/>
            <person name="Murdoch R.W."/>
            <person name="Higgins S."/>
            <person name="Loffler F."/>
        </authorList>
    </citation>
    <scope>NUCLEOTIDE SEQUENCE</scope>
</reference>
<dbReference type="InterPro" id="IPR022742">
    <property type="entry name" value="Hydrolase_4"/>
</dbReference>